<dbReference type="InterPro" id="IPR013819">
    <property type="entry name" value="LipOase_C"/>
</dbReference>
<keyword evidence="2" id="KW-0808">Transferase</keyword>
<dbReference type="PANTHER" id="PTHR43527:SF2">
    <property type="entry name" value="4-DIPHOSPHOCYTIDYL-2-C-METHYL-D-ERYTHRITOL KINASE, CHLOROPLASTIC"/>
    <property type="match status" value="1"/>
</dbReference>
<evidence type="ECO:0000256" key="2">
    <source>
        <dbReference type="ARBA" id="ARBA00022777"/>
    </source>
</evidence>
<dbReference type="InterPro" id="IPR036554">
    <property type="entry name" value="GHMP_kinase_C_sf"/>
</dbReference>
<evidence type="ECO:0000313" key="5">
    <source>
        <dbReference type="EMBL" id="KAH0461963.1"/>
    </source>
</evidence>
<protein>
    <recommendedName>
        <fullName evidence="4">Lipoxygenase domain-containing protein</fullName>
    </recommendedName>
</protein>
<comment type="caution">
    <text evidence="5">The sequence shown here is derived from an EMBL/GenBank/DDBJ whole genome shotgun (WGS) entry which is preliminary data.</text>
</comment>
<dbReference type="PROSITE" id="PS51393">
    <property type="entry name" value="LIPOXYGENASE_3"/>
    <property type="match status" value="1"/>
</dbReference>
<dbReference type="InterPro" id="IPR036226">
    <property type="entry name" value="LipOase_C_sf"/>
</dbReference>
<feature type="domain" description="Lipoxygenase" evidence="4">
    <location>
        <begin position="1"/>
        <end position="75"/>
    </location>
</feature>
<dbReference type="InterPro" id="IPR014721">
    <property type="entry name" value="Ribsml_uS5_D2-typ_fold_subgr"/>
</dbReference>
<dbReference type="SUPFAM" id="SSF54211">
    <property type="entry name" value="Ribosomal protein S5 domain 2-like"/>
    <property type="match status" value="1"/>
</dbReference>
<dbReference type="GO" id="GO:0009507">
    <property type="term" value="C:chloroplast"/>
    <property type="evidence" value="ECO:0007669"/>
    <property type="project" value="TreeGrafter"/>
</dbReference>
<sequence>MLAGVNPVVIEKLKEFPPTNNLDPTLLGEQNRTITAKHIEKNLDGLTGEQALNRSRFFIISYHDTLVPYLSRINATSSEAHFREVISLGDTIKFSLSPSNTKDHLSTNAPGVPVDDRNLIIKAFNLYKKKTETNNFFWIHLDKNVSTSAGLGGGSEIGSDIPFFFSNEAAYCTWRGEVVQDLPHALPTDLPMVLIKPQEACPTAEVYKRLHLGKTSSVNPLTLLEKCFQSGISQDVCINNLESPAFDVLLSLKRLKQCVLAAGHGQYSAVFMSGSGSSIVGIDSPDPPQLIYDKDEYNDIFISEASFLTVCDDLLALSIAEMNINDVEVWQSYWMWY</sequence>
<keyword evidence="1" id="KW-0547">Nucleotide-binding</keyword>
<evidence type="ECO:0000259" key="4">
    <source>
        <dbReference type="PROSITE" id="PS51393"/>
    </source>
</evidence>
<accession>A0AAV7H352</accession>
<evidence type="ECO:0000313" key="6">
    <source>
        <dbReference type="Proteomes" id="UP000775213"/>
    </source>
</evidence>
<dbReference type="Pfam" id="PF00305">
    <property type="entry name" value="Lipoxygenase"/>
    <property type="match status" value="1"/>
</dbReference>
<dbReference type="AlphaFoldDB" id="A0AAV7H352"/>
<dbReference type="GO" id="GO:0005524">
    <property type="term" value="F:ATP binding"/>
    <property type="evidence" value="ECO:0007669"/>
    <property type="project" value="UniProtKB-KW"/>
</dbReference>
<dbReference type="InterPro" id="IPR020568">
    <property type="entry name" value="Ribosomal_Su5_D2-typ_SF"/>
</dbReference>
<keyword evidence="3" id="KW-0067">ATP-binding</keyword>
<dbReference type="GO" id="GO:0046872">
    <property type="term" value="F:metal ion binding"/>
    <property type="evidence" value="ECO:0007669"/>
    <property type="project" value="InterPro"/>
</dbReference>
<dbReference type="SUPFAM" id="SSF55060">
    <property type="entry name" value="GHMP Kinase, C-terminal domain"/>
    <property type="match status" value="1"/>
</dbReference>
<name>A0AAV7H352_DENCH</name>
<dbReference type="SUPFAM" id="SSF48484">
    <property type="entry name" value="Lipoxigenase"/>
    <property type="match status" value="1"/>
</dbReference>
<dbReference type="GO" id="GO:0016702">
    <property type="term" value="F:oxidoreductase activity, acting on single donors with incorporation of molecular oxygen, incorporation of two atoms of oxygen"/>
    <property type="evidence" value="ECO:0007669"/>
    <property type="project" value="InterPro"/>
</dbReference>
<evidence type="ECO:0000256" key="3">
    <source>
        <dbReference type="ARBA" id="ARBA00022840"/>
    </source>
</evidence>
<dbReference type="GO" id="GO:0050515">
    <property type="term" value="F:4-(cytidine 5'-diphospho)-2-C-methyl-D-erythritol kinase activity"/>
    <property type="evidence" value="ECO:0007669"/>
    <property type="project" value="TreeGrafter"/>
</dbReference>
<proteinExistence type="predicted"/>
<dbReference type="PANTHER" id="PTHR43527">
    <property type="entry name" value="4-DIPHOSPHOCYTIDYL-2-C-METHYL-D-ERYTHRITOL KINASE, CHLOROPLASTIC"/>
    <property type="match status" value="1"/>
</dbReference>
<evidence type="ECO:0000256" key="1">
    <source>
        <dbReference type="ARBA" id="ARBA00022741"/>
    </source>
</evidence>
<keyword evidence="6" id="KW-1185">Reference proteome</keyword>
<dbReference type="Gene3D" id="3.30.70.890">
    <property type="entry name" value="GHMP kinase, C-terminal domain"/>
    <property type="match status" value="1"/>
</dbReference>
<organism evidence="5 6">
    <name type="scientific">Dendrobium chrysotoxum</name>
    <name type="common">Orchid</name>
    <dbReference type="NCBI Taxonomy" id="161865"/>
    <lineage>
        <taxon>Eukaryota</taxon>
        <taxon>Viridiplantae</taxon>
        <taxon>Streptophyta</taxon>
        <taxon>Embryophyta</taxon>
        <taxon>Tracheophyta</taxon>
        <taxon>Spermatophyta</taxon>
        <taxon>Magnoliopsida</taxon>
        <taxon>Liliopsida</taxon>
        <taxon>Asparagales</taxon>
        <taxon>Orchidaceae</taxon>
        <taxon>Epidendroideae</taxon>
        <taxon>Malaxideae</taxon>
        <taxon>Dendrobiinae</taxon>
        <taxon>Dendrobium</taxon>
    </lineage>
</organism>
<dbReference type="FunFam" id="3.30.70.890:FF:000009">
    <property type="entry name" value="4-diphosphocytidyl-2-C-methyl-D-erythritol kinase, chloroplastic"/>
    <property type="match status" value="1"/>
</dbReference>
<dbReference type="Gene3D" id="3.10.450.60">
    <property type="match status" value="1"/>
</dbReference>
<reference evidence="5 6" key="1">
    <citation type="journal article" date="2021" name="Hortic Res">
        <title>Chromosome-scale assembly of the Dendrobium chrysotoxum genome enhances the understanding of orchid evolution.</title>
        <authorList>
            <person name="Zhang Y."/>
            <person name="Zhang G.Q."/>
            <person name="Zhang D."/>
            <person name="Liu X.D."/>
            <person name="Xu X.Y."/>
            <person name="Sun W.H."/>
            <person name="Yu X."/>
            <person name="Zhu X."/>
            <person name="Wang Z.W."/>
            <person name="Zhao X."/>
            <person name="Zhong W.Y."/>
            <person name="Chen H."/>
            <person name="Yin W.L."/>
            <person name="Huang T."/>
            <person name="Niu S.C."/>
            <person name="Liu Z.J."/>
        </authorList>
    </citation>
    <scope>NUCLEOTIDE SEQUENCE [LARGE SCALE GENOMIC DNA]</scope>
    <source>
        <strain evidence="5">Lindl</strain>
    </source>
</reference>
<dbReference type="EMBL" id="JAGFBR010000009">
    <property type="protein sequence ID" value="KAH0461963.1"/>
    <property type="molecule type" value="Genomic_DNA"/>
</dbReference>
<gene>
    <name evidence="5" type="ORF">IEQ34_009538</name>
</gene>
<dbReference type="Proteomes" id="UP000775213">
    <property type="component" value="Unassembled WGS sequence"/>
</dbReference>
<keyword evidence="2" id="KW-0418">Kinase</keyword>
<dbReference type="Gene3D" id="3.30.230.10">
    <property type="match status" value="1"/>
</dbReference>